<evidence type="ECO:0000256" key="9">
    <source>
        <dbReference type="ARBA" id="ARBA00023224"/>
    </source>
</evidence>
<evidence type="ECO:0000256" key="8">
    <source>
        <dbReference type="ARBA" id="ARBA00023180"/>
    </source>
</evidence>
<evidence type="ECO:0000259" key="12">
    <source>
        <dbReference type="PROSITE" id="PS50262"/>
    </source>
</evidence>
<name>A0ABN8N2C4_9CNID</name>
<evidence type="ECO:0000256" key="11">
    <source>
        <dbReference type="SAM" id="Phobius"/>
    </source>
</evidence>
<evidence type="ECO:0000256" key="6">
    <source>
        <dbReference type="ARBA" id="ARBA00023136"/>
    </source>
</evidence>
<keyword evidence="14" id="KW-1185">Reference proteome</keyword>
<keyword evidence="5 10" id="KW-0297">G-protein coupled receptor</keyword>
<feature type="transmembrane region" description="Helical" evidence="11">
    <location>
        <begin position="223"/>
        <end position="248"/>
    </location>
</feature>
<dbReference type="SUPFAM" id="SSF81321">
    <property type="entry name" value="Family A G protein-coupled receptor-like"/>
    <property type="match status" value="1"/>
</dbReference>
<dbReference type="Proteomes" id="UP001159405">
    <property type="component" value="Unassembled WGS sequence"/>
</dbReference>
<dbReference type="PROSITE" id="PS00237">
    <property type="entry name" value="G_PROTEIN_RECEP_F1_1"/>
    <property type="match status" value="1"/>
</dbReference>
<comment type="subcellular location">
    <subcellularLocation>
        <location evidence="1">Cell membrane</location>
        <topology evidence="1">Multi-pass membrane protein</topology>
    </subcellularLocation>
</comment>
<evidence type="ECO:0000313" key="13">
    <source>
        <dbReference type="EMBL" id="CAH3041476.1"/>
    </source>
</evidence>
<keyword evidence="8" id="KW-0325">Glycoprotein</keyword>
<feature type="transmembrane region" description="Helical" evidence="11">
    <location>
        <begin position="142"/>
        <end position="162"/>
    </location>
</feature>
<proteinExistence type="inferred from homology"/>
<evidence type="ECO:0000313" key="14">
    <source>
        <dbReference type="Proteomes" id="UP001159405"/>
    </source>
</evidence>
<evidence type="ECO:0000256" key="4">
    <source>
        <dbReference type="ARBA" id="ARBA00022989"/>
    </source>
</evidence>
<dbReference type="Gene3D" id="1.20.1070.10">
    <property type="entry name" value="Rhodopsin 7-helix transmembrane proteins"/>
    <property type="match status" value="1"/>
</dbReference>
<dbReference type="CDD" id="cd00637">
    <property type="entry name" value="7tm_classA_rhodopsin-like"/>
    <property type="match status" value="1"/>
</dbReference>
<feature type="transmembrane region" description="Helical" evidence="11">
    <location>
        <begin position="20"/>
        <end position="46"/>
    </location>
</feature>
<dbReference type="EMBL" id="CALNXK010000009">
    <property type="protein sequence ID" value="CAH3041476.1"/>
    <property type="molecule type" value="Genomic_DNA"/>
</dbReference>
<gene>
    <name evidence="13" type="ORF">PLOB_00048269</name>
</gene>
<keyword evidence="7 10" id="KW-0675">Receptor</keyword>
<dbReference type="PANTHER" id="PTHR24246">
    <property type="entry name" value="OLFACTORY RECEPTOR AND ADENOSINE RECEPTOR"/>
    <property type="match status" value="1"/>
</dbReference>
<comment type="caution">
    <text evidence="13">The sequence shown here is derived from an EMBL/GenBank/DDBJ whole genome shotgun (WGS) entry which is preliminary data.</text>
</comment>
<evidence type="ECO:0000256" key="3">
    <source>
        <dbReference type="ARBA" id="ARBA00022692"/>
    </source>
</evidence>
<dbReference type="PANTHER" id="PTHR24246:SF27">
    <property type="entry name" value="ADENOSINE RECEPTOR, ISOFORM A"/>
    <property type="match status" value="1"/>
</dbReference>
<evidence type="ECO:0000256" key="7">
    <source>
        <dbReference type="ARBA" id="ARBA00023170"/>
    </source>
</evidence>
<evidence type="ECO:0000256" key="5">
    <source>
        <dbReference type="ARBA" id="ARBA00023040"/>
    </source>
</evidence>
<dbReference type="InterPro" id="IPR017452">
    <property type="entry name" value="GPCR_Rhodpsn_7TM"/>
</dbReference>
<protein>
    <recommendedName>
        <fullName evidence="12">G-protein coupled receptors family 1 profile domain-containing protein</fullName>
    </recommendedName>
</protein>
<feature type="domain" description="G-protein coupled receptors family 1 profile" evidence="12">
    <location>
        <begin position="37"/>
        <end position="281"/>
    </location>
</feature>
<sequence length="334" mass="37516">MLKLEVRDHCAAVPVPGYLPVFTATVSGLLSLVAVPCNIFVCLTIVKSPPQFKSLRTPFTYFILNLAATDLLIGAATEPVSVVYHFMEACSVTSLKLIKILHVLYFLPCTVSVFSILALTLERCFAISKPLKYRQSVNNSRVLFASGIIWLLSAIFLAPYFYLGYRTFAFFFANSVILLTICVSVTAYLKIIKTIRHRKKFRKESLQGLCRANRKATIFEEKLTNTFTSILILFGVCYVIPCILMYLMNLCTHCSCDSIHWLRDTSFLGVTLNSAINPFLYAWRLPSFRRALRTVIPGCESNLLLAAGNQPEVRSSLRRTSVVAVPLQNERTVL</sequence>
<dbReference type="InterPro" id="IPR000276">
    <property type="entry name" value="GPCR_Rhodpsn"/>
</dbReference>
<evidence type="ECO:0000256" key="2">
    <source>
        <dbReference type="ARBA" id="ARBA00022475"/>
    </source>
</evidence>
<feature type="transmembrane region" description="Helical" evidence="11">
    <location>
        <begin position="168"/>
        <end position="192"/>
    </location>
</feature>
<keyword evidence="3 10" id="KW-0812">Transmembrane</keyword>
<evidence type="ECO:0000256" key="10">
    <source>
        <dbReference type="RuleBase" id="RU000688"/>
    </source>
</evidence>
<keyword evidence="6 11" id="KW-0472">Membrane</keyword>
<evidence type="ECO:0000256" key="1">
    <source>
        <dbReference type="ARBA" id="ARBA00004651"/>
    </source>
</evidence>
<accession>A0ABN8N2C4</accession>
<dbReference type="PROSITE" id="PS50262">
    <property type="entry name" value="G_PROTEIN_RECEP_F1_2"/>
    <property type="match status" value="1"/>
</dbReference>
<comment type="similarity">
    <text evidence="10">Belongs to the G-protein coupled receptor 1 family.</text>
</comment>
<organism evidence="13 14">
    <name type="scientific">Porites lobata</name>
    <dbReference type="NCBI Taxonomy" id="104759"/>
    <lineage>
        <taxon>Eukaryota</taxon>
        <taxon>Metazoa</taxon>
        <taxon>Cnidaria</taxon>
        <taxon>Anthozoa</taxon>
        <taxon>Hexacorallia</taxon>
        <taxon>Scleractinia</taxon>
        <taxon>Fungiina</taxon>
        <taxon>Poritidae</taxon>
        <taxon>Porites</taxon>
    </lineage>
</organism>
<feature type="transmembrane region" description="Helical" evidence="11">
    <location>
        <begin position="58"/>
        <end position="77"/>
    </location>
</feature>
<feature type="transmembrane region" description="Helical" evidence="11">
    <location>
        <begin position="97"/>
        <end position="121"/>
    </location>
</feature>
<keyword evidence="4 11" id="KW-1133">Transmembrane helix</keyword>
<keyword evidence="9 10" id="KW-0807">Transducer</keyword>
<keyword evidence="2" id="KW-1003">Cell membrane</keyword>
<dbReference type="PRINTS" id="PR00237">
    <property type="entry name" value="GPCRRHODOPSN"/>
</dbReference>
<dbReference type="Pfam" id="PF00001">
    <property type="entry name" value="7tm_1"/>
    <property type="match status" value="2"/>
</dbReference>
<reference evidence="13 14" key="1">
    <citation type="submission" date="2022-05" db="EMBL/GenBank/DDBJ databases">
        <authorList>
            <consortium name="Genoscope - CEA"/>
            <person name="William W."/>
        </authorList>
    </citation>
    <scope>NUCLEOTIDE SEQUENCE [LARGE SCALE GENOMIC DNA]</scope>
</reference>